<sequence>MKEDSKTPAYQGLLFSESRGEVDVVVNDEGKIAFVINERHAVLDPKLYADNWGKTPVNYFSYAKEKRGMALLELPRGLNTKLMGEANEEIEYEVASAMIIGNVNMNTAVNVTSPFVAVTRAVRYKKNLGQHDPNERVKEVVWLTPEETRSIYTLDGFTHAALHMVRAWALRQKSPIGSNPDPFWSSLRERL</sequence>
<dbReference type="Proteomes" id="UP000179153">
    <property type="component" value="Unassembled WGS sequence"/>
</dbReference>
<proteinExistence type="predicted"/>
<comment type="caution">
    <text evidence="1">The sequence shown here is derived from an EMBL/GenBank/DDBJ whole genome shotgun (WGS) entry which is preliminary data.</text>
</comment>
<organism evidence="1 2">
    <name type="scientific">Candidatus Spechtbacteria bacterium RIFCSPLOWO2_01_FULL_46_10</name>
    <dbReference type="NCBI Taxonomy" id="1802163"/>
    <lineage>
        <taxon>Bacteria</taxon>
        <taxon>Candidatus Spechtiibacteriota</taxon>
    </lineage>
</organism>
<evidence type="ECO:0000313" key="2">
    <source>
        <dbReference type="Proteomes" id="UP000179153"/>
    </source>
</evidence>
<dbReference type="EMBL" id="MHOI01000040">
    <property type="protein sequence ID" value="OGZ60649.1"/>
    <property type="molecule type" value="Genomic_DNA"/>
</dbReference>
<reference evidence="1 2" key="1">
    <citation type="journal article" date="2016" name="Nat. Commun.">
        <title>Thousands of microbial genomes shed light on interconnected biogeochemical processes in an aquifer system.</title>
        <authorList>
            <person name="Anantharaman K."/>
            <person name="Brown C.T."/>
            <person name="Hug L.A."/>
            <person name="Sharon I."/>
            <person name="Castelle C.J."/>
            <person name="Probst A.J."/>
            <person name="Thomas B.C."/>
            <person name="Singh A."/>
            <person name="Wilkins M.J."/>
            <person name="Karaoz U."/>
            <person name="Brodie E.L."/>
            <person name="Williams K.H."/>
            <person name="Hubbard S.S."/>
            <person name="Banfield J.F."/>
        </authorList>
    </citation>
    <scope>NUCLEOTIDE SEQUENCE [LARGE SCALE GENOMIC DNA]</scope>
</reference>
<evidence type="ECO:0000313" key="1">
    <source>
        <dbReference type="EMBL" id="OGZ60649.1"/>
    </source>
</evidence>
<name>A0A1G2HE30_9BACT</name>
<dbReference type="AlphaFoldDB" id="A0A1G2HE30"/>
<accession>A0A1G2HE30</accession>
<protein>
    <submittedName>
        <fullName evidence="1">Uncharacterized protein</fullName>
    </submittedName>
</protein>
<gene>
    <name evidence="1" type="ORF">A2932_00425</name>
</gene>